<comment type="caution">
    <text evidence="1">The sequence shown here is derived from an EMBL/GenBank/DDBJ whole genome shotgun (WGS) entry which is preliminary data.</text>
</comment>
<dbReference type="AlphaFoldDB" id="A0A1J4V7I2"/>
<gene>
    <name evidence="1" type="ORF">AUJ77_03045</name>
</gene>
<evidence type="ECO:0000313" key="2">
    <source>
        <dbReference type="Proteomes" id="UP000181992"/>
    </source>
</evidence>
<dbReference type="EMBL" id="MNVN01000016">
    <property type="protein sequence ID" value="OIO30526.1"/>
    <property type="molecule type" value="Genomic_DNA"/>
</dbReference>
<reference evidence="1 2" key="1">
    <citation type="journal article" date="2016" name="Environ. Microbiol.">
        <title>Genomic resolution of a cold subsurface aquifer community provides metabolic insights for novel microbes adapted to high CO concentrations.</title>
        <authorList>
            <person name="Probst A.J."/>
            <person name="Castelle C.J."/>
            <person name="Singh A."/>
            <person name="Brown C.T."/>
            <person name="Anantharaman K."/>
            <person name="Sharon I."/>
            <person name="Hug L.A."/>
            <person name="Burstein D."/>
            <person name="Emerson J.B."/>
            <person name="Thomas B.C."/>
            <person name="Banfield J.F."/>
        </authorList>
    </citation>
    <scope>NUCLEOTIDE SEQUENCE [LARGE SCALE GENOMIC DNA]</scope>
    <source>
        <strain evidence="1">CG1_02_43_90</strain>
    </source>
</reference>
<accession>A0A1J4V7I2</accession>
<evidence type="ECO:0000313" key="1">
    <source>
        <dbReference type="EMBL" id="OIO30526.1"/>
    </source>
</evidence>
<organism evidence="1 2">
    <name type="scientific">Candidatus Nomurabacteria bacterium CG1_02_43_90</name>
    <dbReference type="NCBI Taxonomy" id="1805281"/>
    <lineage>
        <taxon>Bacteria</taxon>
        <taxon>Candidatus Nomuraibacteriota</taxon>
    </lineage>
</organism>
<protein>
    <recommendedName>
        <fullName evidence="3">DUF5666 domain-containing protein</fullName>
    </recommendedName>
</protein>
<evidence type="ECO:0008006" key="3">
    <source>
        <dbReference type="Google" id="ProtNLM"/>
    </source>
</evidence>
<dbReference type="STRING" id="1805281.AUJ77_03045"/>
<proteinExistence type="predicted"/>
<sequence length="185" mass="18628">MTYTVDSSNASVLKNGVSSSVGNISVGDTVMVAGSINGANVTATTIRDGVMKNREKGEGVEAKEPLRSSHAVLAPAGIQGNGQPVIGGTVTAVNGSILTVTNKSNVTYTVDVTSATINKGGTVSSLANVIVGETVVVQGMVTGTSVVASSVIDKDAASNTAGVPQVSDRGFFGCISNFFHNIFGF</sequence>
<dbReference type="Proteomes" id="UP000181992">
    <property type="component" value="Unassembled WGS sequence"/>
</dbReference>
<name>A0A1J4V7I2_9BACT</name>